<evidence type="ECO:0000313" key="2">
    <source>
        <dbReference type="Proteomes" id="UP000807504"/>
    </source>
</evidence>
<gene>
    <name evidence="1" type="ORF">HNY73_017141</name>
</gene>
<dbReference type="AlphaFoldDB" id="A0A8T0EQY6"/>
<accession>A0A8T0EQY6</accession>
<name>A0A8T0EQY6_ARGBR</name>
<sequence>MRKQRFVTTLPATSDTDLSTEQNDTCSTIFSSHYSLQEPMWSPIFAADQEPVIPCYLYQYPVIQIPSEQFQSVSSVLNSASFAINPYESFAYFGDGPLDSGDFTTSSPISDSAYGDCVVPEIYPCPELPYDGLQAIPADIPDTYPMVTNYGAVTLLLRHLIRVDISPEKSVYVTNSPSECVAVACGSGDQSGVVHPNGRVFHEGEDIHMITLNRKAKICKRGIVFTSTDHCLSYIVDASGTKTTAEKFRDLSQDFTQQVFYCDTVSSHAVDLCYKMIEEAVHKQYKNGDEVWIVGGFRIKQDQWGDVKVSRNYGRRVIKVSPTNGQINIKTDSVEITVGRYPNNYFVVRRGDQMVTASLKSFTVQNGTQRAGFNNTGRLVLK</sequence>
<dbReference type="GO" id="GO:0005615">
    <property type="term" value="C:extracellular space"/>
    <property type="evidence" value="ECO:0007669"/>
    <property type="project" value="TreeGrafter"/>
</dbReference>
<organism evidence="1 2">
    <name type="scientific">Argiope bruennichi</name>
    <name type="common">Wasp spider</name>
    <name type="synonym">Aranea bruennichi</name>
    <dbReference type="NCBI Taxonomy" id="94029"/>
    <lineage>
        <taxon>Eukaryota</taxon>
        <taxon>Metazoa</taxon>
        <taxon>Ecdysozoa</taxon>
        <taxon>Arthropoda</taxon>
        <taxon>Chelicerata</taxon>
        <taxon>Arachnida</taxon>
        <taxon>Araneae</taxon>
        <taxon>Araneomorphae</taxon>
        <taxon>Entelegynae</taxon>
        <taxon>Araneoidea</taxon>
        <taxon>Araneidae</taxon>
        <taxon>Argiope</taxon>
    </lineage>
</organism>
<keyword evidence="2" id="KW-1185">Reference proteome</keyword>
<reference evidence="1" key="2">
    <citation type="submission" date="2020-06" db="EMBL/GenBank/DDBJ databases">
        <authorList>
            <person name="Sheffer M."/>
        </authorList>
    </citation>
    <scope>NUCLEOTIDE SEQUENCE</scope>
</reference>
<dbReference type="PANTHER" id="PTHR39075:SF1">
    <property type="entry name" value="FI19908P1"/>
    <property type="match status" value="1"/>
</dbReference>
<dbReference type="EMBL" id="JABXBU010002227">
    <property type="protein sequence ID" value="KAF8774609.1"/>
    <property type="molecule type" value="Genomic_DNA"/>
</dbReference>
<evidence type="ECO:0000313" key="1">
    <source>
        <dbReference type="EMBL" id="KAF8774609.1"/>
    </source>
</evidence>
<protein>
    <submittedName>
        <fullName evidence="1">Uncharacterized protein</fullName>
    </submittedName>
</protein>
<proteinExistence type="predicted"/>
<reference evidence="1" key="1">
    <citation type="journal article" date="2020" name="bioRxiv">
        <title>Chromosome-level reference genome of the European wasp spider Argiope bruennichi: a resource for studies on range expansion and evolutionary adaptation.</title>
        <authorList>
            <person name="Sheffer M.M."/>
            <person name="Hoppe A."/>
            <person name="Krehenwinkel H."/>
            <person name="Uhl G."/>
            <person name="Kuss A.W."/>
            <person name="Jensen L."/>
            <person name="Jensen C."/>
            <person name="Gillespie R.G."/>
            <person name="Hoff K.J."/>
            <person name="Prost S."/>
        </authorList>
    </citation>
    <scope>NUCLEOTIDE SEQUENCE</scope>
</reference>
<dbReference type="OMA" id="RIKQDQW"/>
<comment type="caution">
    <text evidence="1">The sequence shown here is derived from an EMBL/GenBank/DDBJ whole genome shotgun (WGS) entry which is preliminary data.</text>
</comment>
<dbReference type="PANTHER" id="PTHR39075">
    <property type="entry name" value="FI19908P1"/>
    <property type="match status" value="1"/>
</dbReference>
<dbReference type="Proteomes" id="UP000807504">
    <property type="component" value="Unassembled WGS sequence"/>
</dbReference>
<dbReference type="OrthoDB" id="6287170at2759"/>